<gene>
    <name evidence="3" type="ORF">DSCW_65380</name>
</gene>
<dbReference type="Gene3D" id="3.40.50.620">
    <property type="entry name" value="HUPs"/>
    <property type="match status" value="2"/>
</dbReference>
<comment type="similarity">
    <text evidence="1">Belongs to the universal stress protein A family.</text>
</comment>
<feature type="domain" description="UspA" evidence="2">
    <location>
        <begin position="164"/>
        <end position="290"/>
    </location>
</feature>
<evidence type="ECO:0000259" key="2">
    <source>
        <dbReference type="Pfam" id="PF00582"/>
    </source>
</evidence>
<dbReference type="InterPro" id="IPR014729">
    <property type="entry name" value="Rossmann-like_a/b/a_fold"/>
</dbReference>
<evidence type="ECO:0000313" key="3">
    <source>
        <dbReference type="EMBL" id="BBO79121.1"/>
    </source>
</evidence>
<dbReference type="PANTHER" id="PTHR46268:SF6">
    <property type="entry name" value="UNIVERSAL STRESS PROTEIN UP12"/>
    <property type="match status" value="1"/>
</dbReference>
<dbReference type="PANTHER" id="PTHR46268">
    <property type="entry name" value="STRESS RESPONSE PROTEIN NHAX"/>
    <property type="match status" value="1"/>
</dbReference>
<name>A0A5K7ZH33_9BACT</name>
<dbReference type="SUPFAM" id="SSF52402">
    <property type="entry name" value="Adenine nucleotide alpha hydrolases-like"/>
    <property type="match status" value="2"/>
</dbReference>
<dbReference type="OrthoDB" id="5430193at2"/>
<dbReference type="InterPro" id="IPR006015">
    <property type="entry name" value="Universal_stress_UspA"/>
</dbReference>
<dbReference type="RefSeq" id="WP_155307684.1">
    <property type="nucleotide sequence ID" value="NZ_AP021875.1"/>
</dbReference>
<reference evidence="3 4" key="1">
    <citation type="submission" date="2019-11" db="EMBL/GenBank/DDBJ databases">
        <title>Comparative genomics of hydrocarbon-degrading Desulfosarcina strains.</title>
        <authorList>
            <person name="Watanabe M."/>
            <person name="Kojima H."/>
            <person name="Fukui M."/>
        </authorList>
    </citation>
    <scope>NUCLEOTIDE SEQUENCE [LARGE SCALE GENOMIC DNA]</scope>
    <source>
        <strain evidence="3 4">PP31</strain>
    </source>
</reference>
<dbReference type="AlphaFoldDB" id="A0A5K7ZH33"/>
<proteinExistence type="inferred from homology"/>
<keyword evidence="4" id="KW-1185">Reference proteome</keyword>
<dbReference type="PRINTS" id="PR01438">
    <property type="entry name" value="UNVRSLSTRESS"/>
</dbReference>
<sequence>MPTKSKRLLLALDGSERSLQTVRYAGEEQAFKGMRIVLLHVFNAIPEAYYDLEKEPKSVKVVRQVRSWEVNQKKVIREYMENARQMLIEAGHAETALDIKIRDRKKGIARDIITEAQKGYDAVLIRRRGATALKNVVVGSVTNKLMEKLNFIPILVAGKKPVNKKILVAVDGSPCATRAVRFVADTIGHLKDYQVRLMVVVRGGSDGISLNGQSLSTDHIFKEATGILTAAGFPKENISAKAVTGAISRAGAIVTHAEKGHWGTIVVGRRGLSRVKDFFMGRVSNKVVHAGRLDTVWIVT</sequence>
<organism evidence="3 4">
    <name type="scientific">Desulfosarcina widdelii</name>
    <dbReference type="NCBI Taxonomy" id="947919"/>
    <lineage>
        <taxon>Bacteria</taxon>
        <taxon>Pseudomonadati</taxon>
        <taxon>Thermodesulfobacteriota</taxon>
        <taxon>Desulfobacteria</taxon>
        <taxon>Desulfobacterales</taxon>
        <taxon>Desulfosarcinaceae</taxon>
        <taxon>Desulfosarcina</taxon>
    </lineage>
</organism>
<dbReference type="KEGG" id="dwd:DSCW_65380"/>
<accession>A0A5K7ZH33</accession>
<evidence type="ECO:0000256" key="1">
    <source>
        <dbReference type="ARBA" id="ARBA00008791"/>
    </source>
</evidence>
<dbReference type="Pfam" id="PF00582">
    <property type="entry name" value="Usp"/>
    <property type="match status" value="2"/>
</dbReference>
<feature type="domain" description="UspA" evidence="2">
    <location>
        <begin position="6"/>
        <end position="150"/>
    </location>
</feature>
<evidence type="ECO:0000313" key="4">
    <source>
        <dbReference type="Proteomes" id="UP000427769"/>
    </source>
</evidence>
<protein>
    <recommendedName>
        <fullName evidence="2">UspA domain-containing protein</fullName>
    </recommendedName>
</protein>
<dbReference type="EMBL" id="AP021875">
    <property type="protein sequence ID" value="BBO79121.1"/>
    <property type="molecule type" value="Genomic_DNA"/>
</dbReference>
<dbReference type="Proteomes" id="UP000427769">
    <property type="component" value="Chromosome"/>
</dbReference>
<dbReference type="CDD" id="cd00293">
    <property type="entry name" value="USP-like"/>
    <property type="match status" value="2"/>
</dbReference>
<dbReference type="InterPro" id="IPR006016">
    <property type="entry name" value="UspA"/>
</dbReference>